<name>A0A0H4KCT3_9BACI</name>
<sequence>MVSISLCMIVKDEENTIERCLNSVKELCDEIIIVDTGSTDKTKELAGRYTKKLFDFKWVHHFAKARNFAFSKATKDYILWLDADDVILKDDLQKLLLLKQTLDQSVDAVMMPYNLAFDLSGNVTFSSKRHRLVKRSRNFQWIGAVHEYLAVGGKIIRQDAAVTHRSTKTEKSDRNLKIYQQNLKDGKTFSPRDLYYYANECFDHSLYDEAIAYYEKFLKSGLGWSEDCISACDKLAEIFLRKNEQDKAIKASLRSFEYDLPRAEHCCKLGYIYLTQQNIDKAIFWYDLATKLDIQRAENTGGFVQKDYYTWIPHIQLCVCYDRNGNLEEAFEHNEKARAYAPTNPSVLYNKEYFEKRFSKN</sequence>
<dbReference type="PATRIC" id="fig|135735.6.peg.849"/>
<keyword evidence="2" id="KW-0808">Transferase</keyword>
<dbReference type="Pfam" id="PF13181">
    <property type="entry name" value="TPR_8"/>
    <property type="match status" value="1"/>
</dbReference>
<dbReference type="SMART" id="SM00028">
    <property type="entry name" value="TPR"/>
    <property type="match status" value="2"/>
</dbReference>
<organism evidence="2 3">
    <name type="scientific">Priestia filamentosa</name>
    <dbReference type="NCBI Taxonomy" id="1402861"/>
    <lineage>
        <taxon>Bacteria</taxon>
        <taxon>Bacillati</taxon>
        <taxon>Bacillota</taxon>
        <taxon>Bacilli</taxon>
        <taxon>Bacillales</taxon>
        <taxon>Bacillaceae</taxon>
        <taxon>Priestia</taxon>
    </lineage>
</organism>
<feature type="domain" description="Glycosyltransferase 2-like" evidence="1">
    <location>
        <begin position="5"/>
        <end position="124"/>
    </location>
</feature>
<dbReference type="PANTHER" id="PTHR43630:SF2">
    <property type="entry name" value="GLYCOSYLTRANSFERASE"/>
    <property type="match status" value="1"/>
</dbReference>
<dbReference type="Gene3D" id="1.25.40.10">
    <property type="entry name" value="Tetratricopeptide repeat domain"/>
    <property type="match status" value="1"/>
</dbReference>
<reference evidence="2 3" key="1">
    <citation type="journal article" date="2015" name="PLoS ONE">
        <title>Genome Sequence of Bacillus endophyticus and Analysis of Its Companion Mechanism in the Ketogulonigenium vulgare-Bacillus Strain Consortium.</title>
        <authorList>
            <person name="Jia N."/>
            <person name="Du J."/>
            <person name="Ding M.Z."/>
            <person name="Gao F."/>
            <person name="Yuan Y.J."/>
        </authorList>
    </citation>
    <scope>NUCLEOTIDE SEQUENCE [LARGE SCALE GENOMIC DNA]</scope>
    <source>
        <strain evidence="2 3">Hbe603</strain>
    </source>
</reference>
<gene>
    <name evidence="2" type="ORF">BEH_04425</name>
</gene>
<dbReference type="InterPro" id="IPR001173">
    <property type="entry name" value="Glyco_trans_2-like"/>
</dbReference>
<evidence type="ECO:0000313" key="2">
    <source>
        <dbReference type="EMBL" id="AKO91415.1"/>
    </source>
</evidence>
<keyword evidence="3" id="KW-1185">Reference proteome</keyword>
<evidence type="ECO:0000259" key="1">
    <source>
        <dbReference type="Pfam" id="PF00535"/>
    </source>
</evidence>
<dbReference type="AlphaFoldDB" id="A0A0H4KCT3"/>
<dbReference type="GO" id="GO:0016740">
    <property type="term" value="F:transferase activity"/>
    <property type="evidence" value="ECO:0007669"/>
    <property type="project" value="UniProtKB-KW"/>
</dbReference>
<dbReference type="InterPro" id="IPR029044">
    <property type="entry name" value="Nucleotide-diphossugar_trans"/>
</dbReference>
<dbReference type="InterPro" id="IPR019734">
    <property type="entry name" value="TPR_rpt"/>
</dbReference>
<dbReference type="SUPFAM" id="SSF48452">
    <property type="entry name" value="TPR-like"/>
    <property type="match status" value="1"/>
</dbReference>
<proteinExistence type="predicted"/>
<dbReference type="CDD" id="cd02511">
    <property type="entry name" value="Beta4Glucosyltransferase"/>
    <property type="match status" value="1"/>
</dbReference>
<dbReference type="Pfam" id="PF00535">
    <property type="entry name" value="Glycos_transf_2"/>
    <property type="match status" value="1"/>
</dbReference>
<dbReference type="SUPFAM" id="SSF53448">
    <property type="entry name" value="Nucleotide-diphospho-sugar transferases"/>
    <property type="match status" value="1"/>
</dbReference>
<reference evidence="3" key="2">
    <citation type="submission" date="2015-06" db="EMBL/GenBank/DDBJ databases">
        <title>Genome Sequence of Bacillus endophyticus and Analysis of its Companion Mechanism in the Ketogulonigenium vulgare-Bacillus strain Consortium.</title>
        <authorList>
            <person name="Jia N."/>
            <person name="Du J."/>
            <person name="Ding M.-Z."/>
            <person name="Gao F."/>
            <person name="Yuan Y.-J."/>
        </authorList>
    </citation>
    <scope>NUCLEOTIDE SEQUENCE [LARGE SCALE GENOMIC DNA]</scope>
    <source>
        <strain evidence="3">Hbe603</strain>
    </source>
</reference>
<evidence type="ECO:0000313" key="3">
    <source>
        <dbReference type="Proteomes" id="UP000036202"/>
    </source>
</evidence>
<dbReference type="Gene3D" id="3.90.550.10">
    <property type="entry name" value="Spore Coat Polysaccharide Biosynthesis Protein SpsA, Chain A"/>
    <property type="match status" value="1"/>
</dbReference>
<dbReference type="EMBL" id="CP011974">
    <property type="protein sequence ID" value="AKO91415.1"/>
    <property type="molecule type" value="Genomic_DNA"/>
</dbReference>
<dbReference type="KEGG" id="beo:BEH_04425"/>
<dbReference type="OrthoDB" id="9815923at2"/>
<accession>A0A0H4KCT3</accession>
<protein>
    <submittedName>
        <fullName evidence="2">Glycosyl transferase</fullName>
    </submittedName>
</protein>
<dbReference type="Proteomes" id="UP000036202">
    <property type="component" value="Chromosome"/>
</dbReference>
<dbReference type="PANTHER" id="PTHR43630">
    <property type="entry name" value="POLY-BETA-1,6-N-ACETYL-D-GLUCOSAMINE SYNTHASE"/>
    <property type="match status" value="1"/>
</dbReference>
<dbReference type="InterPro" id="IPR011990">
    <property type="entry name" value="TPR-like_helical_dom_sf"/>
</dbReference>